<protein>
    <submittedName>
        <fullName evidence="4">Phage major capsid protein</fullName>
    </submittedName>
</protein>
<dbReference type="Gene3D" id="3.30.2400.10">
    <property type="entry name" value="Major capsid protein gp5"/>
    <property type="match status" value="1"/>
</dbReference>
<dbReference type="Proteomes" id="UP001139451">
    <property type="component" value="Unassembled WGS sequence"/>
</dbReference>
<feature type="domain" description="Phage capsid-like C-terminal" evidence="3">
    <location>
        <begin position="160"/>
        <end position="443"/>
    </location>
</feature>
<proteinExistence type="predicted"/>
<dbReference type="AlphaFoldDB" id="A0A9X2HMW9"/>
<evidence type="ECO:0000259" key="3">
    <source>
        <dbReference type="Pfam" id="PF05065"/>
    </source>
</evidence>
<accession>A0A9X2HMW9</accession>
<dbReference type="RefSeq" id="WP_254291238.1">
    <property type="nucleotide sequence ID" value="NZ_JAMLDX010000001.1"/>
</dbReference>
<keyword evidence="5" id="KW-1185">Reference proteome</keyword>
<comment type="caution">
    <text evidence="4">The sequence shown here is derived from an EMBL/GenBank/DDBJ whole genome shotgun (WGS) entry which is preliminary data.</text>
</comment>
<comment type="subcellular location">
    <subcellularLocation>
        <location evidence="1">Virion</location>
    </subcellularLocation>
</comment>
<dbReference type="InterPro" id="IPR024455">
    <property type="entry name" value="Phage_capsid"/>
</dbReference>
<organism evidence="4 5">
    <name type="scientific">Sphingomonas tagetis</name>
    <dbReference type="NCBI Taxonomy" id="2949092"/>
    <lineage>
        <taxon>Bacteria</taxon>
        <taxon>Pseudomonadati</taxon>
        <taxon>Pseudomonadota</taxon>
        <taxon>Alphaproteobacteria</taxon>
        <taxon>Sphingomonadales</taxon>
        <taxon>Sphingomonadaceae</taxon>
        <taxon>Sphingomonas</taxon>
    </lineage>
</organism>
<name>A0A9X2HMW9_9SPHN</name>
<evidence type="ECO:0000313" key="4">
    <source>
        <dbReference type="EMBL" id="MCP3729260.1"/>
    </source>
</evidence>
<sequence length="446" mass="48472">MFIGKQGAFLAGATPIFTRAPETKDGDLTAEVKAAVEALGKTFEDFKTKNDERLKQVETKRGEDAVTKDEVEKINKGIDDAKAELKKRLDELEAKANRLQLGGSADGVAEAKAAQAFGELIGQKDFDAEKLVEYKGDLGNYLRRNEVKATTMMVAADPSGGFWVTPEVGGRMVKKIFESTPMRQLANVVSIGTDRLEGPIDNGEMDAAWVGETGTRSQTDAAQIGMWAIDVNELYAYPMVTQKLLEDSKIDVEGWLADKSSSKFSRKENAAFVSGDGVGKPKGFLSYTTAATDDATRAWGIFQHVMSGHATQFTADQILSLIFELKAGYRQNAGFLTARKSIGAIRKLKDGQGNYLVDLRLRDGALVESIFGFGVTDGEDMPAVAADAVPLAFGDFNEAYTIVDRLGTSVVRDNITRPGFVKYHMRRRVGGGAVNFEALKMMKIGT</sequence>
<dbReference type="InterPro" id="IPR054612">
    <property type="entry name" value="Phage_capsid-like_C"/>
</dbReference>
<dbReference type="Pfam" id="PF05065">
    <property type="entry name" value="Phage_capsid"/>
    <property type="match status" value="1"/>
</dbReference>
<dbReference type="EMBL" id="JAMLDX010000001">
    <property type="protein sequence ID" value="MCP3729260.1"/>
    <property type="molecule type" value="Genomic_DNA"/>
</dbReference>
<gene>
    <name evidence="4" type="ORF">M9978_02365</name>
</gene>
<dbReference type="SUPFAM" id="SSF56563">
    <property type="entry name" value="Major capsid protein gp5"/>
    <property type="match status" value="1"/>
</dbReference>
<evidence type="ECO:0000313" key="5">
    <source>
        <dbReference type="Proteomes" id="UP001139451"/>
    </source>
</evidence>
<dbReference type="NCBIfam" id="TIGR01554">
    <property type="entry name" value="major_cap_HK97"/>
    <property type="match status" value="1"/>
</dbReference>
<keyword evidence="2" id="KW-0175">Coiled coil</keyword>
<reference evidence="4" key="1">
    <citation type="submission" date="2022-05" db="EMBL/GenBank/DDBJ databases">
        <title>Sphingomonas sp. strain MG17 Genome sequencing and assembly.</title>
        <authorList>
            <person name="Kim I."/>
        </authorList>
    </citation>
    <scope>NUCLEOTIDE SEQUENCE</scope>
    <source>
        <strain evidence="4">MG17</strain>
    </source>
</reference>
<feature type="coiled-coil region" evidence="2">
    <location>
        <begin position="75"/>
        <end position="102"/>
    </location>
</feature>
<evidence type="ECO:0000256" key="2">
    <source>
        <dbReference type="SAM" id="Coils"/>
    </source>
</evidence>
<evidence type="ECO:0000256" key="1">
    <source>
        <dbReference type="ARBA" id="ARBA00004328"/>
    </source>
</evidence>